<dbReference type="Proteomes" id="UP000193834">
    <property type="component" value="Unassembled WGS sequence"/>
</dbReference>
<dbReference type="SMART" id="SM00304">
    <property type="entry name" value="HAMP"/>
    <property type="match status" value="1"/>
</dbReference>
<dbReference type="PANTHER" id="PTHR34220:SF11">
    <property type="entry name" value="SENSOR PROTEIN KINASE HPTS"/>
    <property type="match status" value="1"/>
</dbReference>
<evidence type="ECO:0000256" key="7">
    <source>
        <dbReference type="ARBA" id="ARBA00022777"/>
    </source>
</evidence>
<keyword evidence="10" id="KW-0902">Two-component regulatory system</keyword>
<dbReference type="SUPFAM" id="SSF55874">
    <property type="entry name" value="ATPase domain of HSP90 chaperone/DNA topoisomerase II/histidine kinase"/>
    <property type="match status" value="1"/>
</dbReference>
<dbReference type="Pfam" id="PF00672">
    <property type="entry name" value="HAMP"/>
    <property type="match status" value="1"/>
</dbReference>
<feature type="transmembrane region" description="Helical" evidence="13">
    <location>
        <begin position="20"/>
        <end position="39"/>
    </location>
</feature>
<keyword evidence="16" id="KW-1185">Reference proteome</keyword>
<evidence type="ECO:0000256" key="13">
    <source>
        <dbReference type="SAM" id="Phobius"/>
    </source>
</evidence>
<keyword evidence="11 13" id="KW-0472">Membrane</keyword>
<accession>A0A1X7IVN7</accession>
<evidence type="ECO:0000256" key="4">
    <source>
        <dbReference type="ARBA" id="ARBA00022679"/>
    </source>
</evidence>
<evidence type="ECO:0000256" key="1">
    <source>
        <dbReference type="ARBA" id="ARBA00004651"/>
    </source>
</evidence>
<feature type="region of interest" description="Disordered" evidence="12">
    <location>
        <begin position="591"/>
        <end position="612"/>
    </location>
</feature>
<dbReference type="InterPro" id="IPR003660">
    <property type="entry name" value="HAMP_dom"/>
</dbReference>
<dbReference type="SUPFAM" id="SSF158472">
    <property type="entry name" value="HAMP domain-like"/>
    <property type="match status" value="1"/>
</dbReference>
<dbReference type="Pfam" id="PF06580">
    <property type="entry name" value="His_kinase"/>
    <property type="match status" value="1"/>
</dbReference>
<dbReference type="Gene3D" id="6.10.340.10">
    <property type="match status" value="1"/>
</dbReference>
<gene>
    <name evidence="15" type="ORF">SAMN06295960_0856</name>
</gene>
<evidence type="ECO:0000256" key="5">
    <source>
        <dbReference type="ARBA" id="ARBA00022692"/>
    </source>
</evidence>
<dbReference type="GO" id="GO:0005524">
    <property type="term" value="F:ATP binding"/>
    <property type="evidence" value="ECO:0007669"/>
    <property type="project" value="UniProtKB-KW"/>
</dbReference>
<dbReference type="RefSeq" id="WP_085493067.1">
    <property type="nucleotide sequence ID" value="NZ_FXAZ01000001.1"/>
</dbReference>
<dbReference type="CDD" id="cd06225">
    <property type="entry name" value="HAMP"/>
    <property type="match status" value="1"/>
</dbReference>
<proteinExistence type="predicted"/>
<evidence type="ECO:0000256" key="9">
    <source>
        <dbReference type="ARBA" id="ARBA00022989"/>
    </source>
</evidence>
<dbReference type="Pfam" id="PF02518">
    <property type="entry name" value="HATPase_c"/>
    <property type="match status" value="1"/>
</dbReference>
<protein>
    <submittedName>
        <fullName evidence="15">Two-component system, sensor histidine kinase YesM</fullName>
    </submittedName>
</protein>
<evidence type="ECO:0000256" key="2">
    <source>
        <dbReference type="ARBA" id="ARBA00022475"/>
    </source>
</evidence>
<dbReference type="STRING" id="1852522.SAMN06295960_0856"/>
<evidence type="ECO:0000256" key="10">
    <source>
        <dbReference type="ARBA" id="ARBA00023012"/>
    </source>
</evidence>
<dbReference type="AlphaFoldDB" id="A0A1X7IVN7"/>
<evidence type="ECO:0000256" key="12">
    <source>
        <dbReference type="SAM" id="MobiDB-lite"/>
    </source>
</evidence>
<keyword evidence="5 13" id="KW-0812">Transmembrane</keyword>
<dbReference type="InterPro" id="IPR010559">
    <property type="entry name" value="Sig_transdc_His_kin_internal"/>
</dbReference>
<dbReference type="InterPro" id="IPR050640">
    <property type="entry name" value="Bact_2-comp_sensor_kinase"/>
</dbReference>
<sequence length="612" mass="69590">MKVIRSLMSMRRRRHIQFRLTITFLLILLPLVIVSWFAISKSKDIVYHLAVDRSEIAMAQALHNLDMTLQSMGEITSLIATDEQLLNILNKHSKAVTPAAVVDFAAIIKELSIVQSLNPMVDDIALYHSPSHMMLSTRYGGEGVASREEQEWLERLSRVSGADMMLISPYNQEEISRSLYAKRYKEGIVLLRTMDLYNVDRKPNVLLISLNMQKLQAEITSLLPSQHALIYLADEEGNILLASEKQLPHNVAELEQQNVQVTVHSENRGWQLTMTQPKAELFTETNVLKQYINAIIVVSVLLALGISWVVYRSIAAPMKRLVGGMKQLQRGDLDIKLSDPRQDEFGYLMRTFDQMAATQKDLIENIYEKELQLVSTELHVLQAQIQPHFLYNTLDSIYWTALNYDADEISEMVLHLSKFFRLSLQKGEAEYTIEESVVHLESYIRIQQIRFMDSFVTEVHIADAVRNIPILKLLLQPIVENAILHGLESKQQNGVLCIDCSMGCSSMVNIVISDNGPGIPEERLLAIRAKLESIRTGRLQEWSLRSEEQKDMYGIQNVASRMKLAYGEAGKLEIDSTLGQGTRVTLRFPAKTSRAGASRYEDSQQEREEMTP</sequence>
<name>A0A1X7IVN7_9BACL</name>
<feature type="transmembrane region" description="Helical" evidence="13">
    <location>
        <begin position="291"/>
        <end position="311"/>
    </location>
</feature>
<dbReference type="InterPro" id="IPR036890">
    <property type="entry name" value="HATPase_C_sf"/>
</dbReference>
<dbReference type="PANTHER" id="PTHR34220">
    <property type="entry name" value="SENSOR HISTIDINE KINASE YPDA"/>
    <property type="match status" value="1"/>
</dbReference>
<keyword evidence="4" id="KW-0808">Transferase</keyword>
<dbReference type="GO" id="GO:0005886">
    <property type="term" value="C:plasma membrane"/>
    <property type="evidence" value="ECO:0007669"/>
    <property type="project" value="UniProtKB-SubCell"/>
</dbReference>
<keyword evidence="9 13" id="KW-1133">Transmembrane helix</keyword>
<keyword evidence="2" id="KW-1003">Cell membrane</keyword>
<organism evidence="15 16">
    <name type="scientific">Paenibacillus aquistagni</name>
    <dbReference type="NCBI Taxonomy" id="1852522"/>
    <lineage>
        <taxon>Bacteria</taxon>
        <taxon>Bacillati</taxon>
        <taxon>Bacillota</taxon>
        <taxon>Bacilli</taxon>
        <taxon>Bacillales</taxon>
        <taxon>Paenibacillaceae</taxon>
        <taxon>Paenibacillus</taxon>
    </lineage>
</organism>
<evidence type="ECO:0000256" key="3">
    <source>
        <dbReference type="ARBA" id="ARBA00022553"/>
    </source>
</evidence>
<dbReference type="GO" id="GO:0000155">
    <property type="term" value="F:phosphorelay sensor kinase activity"/>
    <property type="evidence" value="ECO:0007669"/>
    <property type="project" value="InterPro"/>
</dbReference>
<evidence type="ECO:0000259" key="14">
    <source>
        <dbReference type="PROSITE" id="PS50885"/>
    </source>
</evidence>
<keyword evidence="6" id="KW-0547">Nucleotide-binding</keyword>
<dbReference type="Gene3D" id="3.30.565.10">
    <property type="entry name" value="Histidine kinase-like ATPase, C-terminal domain"/>
    <property type="match status" value="1"/>
</dbReference>
<evidence type="ECO:0000256" key="6">
    <source>
        <dbReference type="ARBA" id="ARBA00022741"/>
    </source>
</evidence>
<evidence type="ECO:0000313" key="15">
    <source>
        <dbReference type="EMBL" id="SMG18982.1"/>
    </source>
</evidence>
<dbReference type="InterPro" id="IPR003594">
    <property type="entry name" value="HATPase_dom"/>
</dbReference>
<evidence type="ECO:0000313" key="16">
    <source>
        <dbReference type="Proteomes" id="UP000193834"/>
    </source>
</evidence>
<evidence type="ECO:0000256" key="11">
    <source>
        <dbReference type="ARBA" id="ARBA00023136"/>
    </source>
</evidence>
<keyword evidence="7 15" id="KW-0418">Kinase</keyword>
<dbReference type="PROSITE" id="PS50885">
    <property type="entry name" value="HAMP"/>
    <property type="match status" value="1"/>
</dbReference>
<feature type="domain" description="HAMP" evidence="14">
    <location>
        <begin position="312"/>
        <end position="364"/>
    </location>
</feature>
<evidence type="ECO:0000256" key="8">
    <source>
        <dbReference type="ARBA" id="ARBA00022840"/>
    </source>
</evidence>
<comment type="subcellular location">
    <subcellularLocation>
        <location evidence="1">Cell membrane</location>
        <topology evidence="1">Multi-pass membrane protein</topology>
    </subcellularLocation>
</comment>
<reference evidence="15 16" key="1">
    <citation type="submission" date="2017-04" db="EMBL/GenBank/DDBJ databases">
        <authorList>
            <person name="Afonso C.L."/>
            <person name="Miller P.J."/>
            <person name="Scott M.A."/>
            <person name="Spackman E."/>
            <person name="Goraichik I."/>
            <person name="Dimitrov K.M."/>
            <person name="Suarez D.L."/>
            <person name="Swayne D.E."/>
        </authorList>
    </citation>
    <scope>NUCLEOTIDE SEQUENCE [LARGE SCALE GENOMIC DNA]</scope>
    <source>
        <strain evidence="15 16">11</strain>
    </source>
</reference>
<dbReference type="EMBL" id="FXAZ01000001">
    <property type="protein sequence ID" value="SMG18982.1"/>
    <property type="molecule type" value="Genomic_DNA"/>
</dbReference>
<keyword evidence="3" id="KW-0597">Phosphoprotein</keyword>
<feature type="compositionally biased region" description="Basic and acidic residues" evidence="12">
    <location>
        <begin position="599"/>
        <end position="612"/>
    </location>
</feature>
<keyword evidence="8" id="KW-0067">ATP-binding</keyword>
<dbReference type="OrthoDB" id="9776552at2"/>